<organism evidence="2 3">
    <name type="scientific">Cryptosporidium andersoni</name>
    <dbReference type="NCBI Taxonomy" id="117008"/>
    <lineage>
        <taxon>Eukaryota</taxon>
        <taxon>Sar</taxon>
        <taxon>Alveolata</taxon>
        <taxon>Apicomplexa</taxon>
        <taxon>Conoidasida</taxon>
        <taxon>Coccidia</taxon>
        <taxon>Eucoccidiorida</taxon>
        <taxon>Eimeriorina</taxon>
        <taxon>Cryptosporidiidae</taxon>
        <taxon>Cryptosporidium</taxon>
    </lineage>
</organism>
<comment type="caution">
    <text evidence="2">The sequence shown here is derived from an EMBL/GenBank/DDBJ whole genome shotgun (WGS) entry which is preliminary data.</text>
</comment>
<reference evidence="2 3" key="1">
    <citation type="submission" date="2016-10" db="EMBL/GenBank/DDBJ databases">
        <title>Reductive evolution of mitochondrial metabolism and differential evolution of invasion-related proteins in Cryptosporidium.</title>
        <authorList>
            <person name="Liu S."/>
            <person name="Roellig D.M."/>
            <person name="Guo Y."/>
            <person name="Li N."/>
            <person name="Frace M.A."/>
            <person name="Tang K."/>
            <person name="Zhang L."/>
            <person name="Feng Y."/>
            <person name="Xiao L."/>
        </authorList>
    </citation>
    <scope>NUCLEOTIDE SEQUENCE [LARGE SCALE GENOMIC DNA]</scope>
    <source>
        <strain evidence="2">30847</strain>
    </source>
</reference>
<name>A0A1J4MCP5_9CRYT</name>
<gene>
    <name evidence="2" type="ORF">cand_013280</name>
</gene>
<dbReference type="GeneID" id="92365513"/>
<keyword evidence="3" id="KW-1185">Reference proteome</keyword>
<proteinExistence type="predicted"/>
<evidence type="ECO:0000313" key="2">
    <source>
        <dbReference type="EMBL" id="OII71990.1"/>
    </source>
</evidence>
<feature type="region of interest" description="Disordered" evidence="1">
    <location>
        <begin position="650"/>
        <end position="681"/>
    </location>
</feature>
<dbReference type="EMBL" id="LRBS01000118">
    <property type="protein sequence ID" value="OII71990.1"/>
    <property type="molecule type" value="Genomic_DNA"/>
</dbReference>
<accession>A0A1J4MCP5</accession>
<evidence type="ECO:0000313" key="3">
    <source>
        <dbReference type="Proteomes" id="UP000186804"/>
    </source>
</evidence>
<evidence type="ECO:0000256" key="1">
    <source>
        <dbReference type="SAM" id="MobiDB-lite"/>
    </source>
</evidence>
<dbReference type="OrthoDB" id="341516at2759"/>
<dbReference type="RefSeq" id="XP_067066887.1">
    <property type="nucleotide sequence ID" value="XM_067211564.1"/>
</dbReference>
<dbReference type="AlphaFoldDB" id="A0A1J4MCP5"/>
<feature type="compositionally biased region" description="Polar residues" evidence="1">
    <location>
        <begin position="650"/>
        <end position="663"/>
    </location>
</feature>
<dbReference type="VEuPathDB" id="CryptoDB:cand_013280"/>
<sequence length="1054" mass="120166">MFVMEILFRYRLYEIRNRLNLLVDRHKEDINTLNRKDKDAFYLESILRKEVNSTYIENCRLKTELSELKHNSEYLIYQKNMEISQLASALQNLQYQLDHSIHNIRDKLRCKYGDIDCLNYQAFNICNNLQLEAVPNQNFEMNSLNSQSGNRTNSITFGENIYNSEDHTLRLKRKFDKDTDINSLYIINENFESEDKEKLSTKKAEIGSDKSKLQINNNKLEAMDYTRYIVITKGDQKKLGTSSIEYPIYSVNSSADNSTSNSIDNIIASNIFVKDNSELSDQCKVDHLSTSLNSPKATASNNLTLVPRSPAVSDVIIKPIIPNHKLVEQVFSKDTDNITSIKVKSQESNKTLSTLEKETVQNSLYNVPLCSHSKINLYNNLDSNYSDINKKRMSSENTLQSSCVDLQITNDFYQGEEMESEKPNSNMSKTLSCNLNTALYHLNTLDSFKSDKFLEISNENMEYPKVQDGATVELEISNKYGRHLKESDKIIKDINFPNSIVEETKLSDKVIDLSKVFLETGKHSRLSNNINNFMQNDNLIEETKTSRNISEIPQIYAKPLVTCESSCLTQNSQIYTESSDIHKYISEDTIITNISNEIITKLEDSILDPKIALDMSLDMSKLKISQSEKSIKSMNEATYLQSNKTTSFNKSAKTLKTESNGKSPLNFGSVENPKNKSRVKSNEKIPSFRTLEHIDTRKKSEVFVTLPGLEVKEHVLKSTKLKKLDTEDIDKKKRAESIEVASILNRRSLKKKLSNCNIFLNTVGCLGTSCLPNKDNRTFHQINQNLIFKSKKATNFKESQSKILSKEVVNNKKIANKISDTIYCADNLESNSNLVIDKSLDATNFPLTSPIVKAYRSTIKYLKSINDDNNQPNENTNKKYNLDCKNSSYIMYSPSQEQIQLEPLNIKEIEPVVSGHPRYSRSQTSPIEINSTNPTSINLISNNQHTSSLQSVYNLGNNNGISNTKGTQDPVLAYPKFITSTNRPTHYNSGYNNHHRNFTTSLINQIPPRHINTHQINSIFNYPKYAASVPLPITLTPLYHHLILPNGFQPLFKQ</sequence>
<dbReference type="Proteomes" id="UP000186804">
    <property type="component" value="Unassembled WGS sequence"/>
</dbReference>
<protein>
    <submittedName>
        <fullName evidence="2">Uncharacterized protein</fullName>
    </submittedName>
</protein>